<organism evidence="4 5">
    <name type="scientific">Aidingimonas halophila</name>
    <dbReference type="NCBI Taxonomy" id="574349"/>
    <lineage>
        <taxon>Bacteria</taxon>
        <taxon>Pseudomonadati</taxon>
        <taxon>Pseudomonadota</taxon>
        <taxon>Gammaproteobacteria</taxon>
        <taxon>Oceanospirillales</taxon>
        <taxon>Halomonadaceae</taxon>
        <taxon>Aidingimonas</taxon>
    </lineage>
</organism>
<dbReference type="STRING" id="574349.SAMN05443545_102403"/>
<comment type="similarity">
    <text evidence="1">Belongs to the UbiJ family.</text>
</comment>
<feature type="domain" description="SCP2" evidence="3">
    <location>
        <begin position="10"/>
        <end position="110"/>
    </location>
</feature>
<dbReference type="SUPFAM" id="SSF55718">
    <property type="entry name" value="SCP-like"/>
    <property type="match status" value="1"/>
</dbReference>
<gene>
    <name evidence="1" type="primary">ubiJ</name>
    <name evidence="4" type="ORF">SAMN05443545_102403</name>
</gene>
<proteinExistence type="inferred from homology"/>
<dbReference type="Proteomes" id="UP000198500">
    <property type="component" value="Unassembled WGS sequence"/>
</dbReference>
<dbReference type="GO" id="GO:0006744">
    <property type="term" value="P:ubiquinone biosynthetic process"/>
    <property type="evidence" value="ECO:0007669"/>
    <property type="project" value="UniProtKB-UniRule"/>
</dbReference>
<evidence type="ECO:0000313" key="4">
    <source>
        <dbReference type="EMBL" id="SDW67080.1"/>
    </source>
</evidence>
<evidence type="ECO:0000313" key="5">
    <source>
        <dbReference type="Proteomes" id="UP000198500"/>
    </source>
</evidence>
<dbReference type="UniPathway" id="UPA00232"/>
<dbReference type="EMBL" id="FNNI01000002">
    <property type="protein sequence ID" value="SDW67080.1"/>
    <property type="molecule type" value="Genomic_DNA"/>
</dbReference>
<dbReference type="RefSeq" id="WP_092568458.1">
    <property type="nucleotide sequence ID" value="NZ_BMXH01000002.1"/>
</dbReference>
<dbReference type="InterPro" id="IPR003033">
    <property type="entry name" value="SCP2_sterol-bd_dom"/>
</dbReference>
<keyword evidence="1" id="KW-0831">Ubiquinone biosynthesis</keyword>
<keyword evidence="5" id="KW-1185">Reference proteome</keyword>
<name>A0A1H2VFS2_9GAMM</name>
<accession>A0A1H2VFS2</accession>
<evidence type="ECO:0000256" key="1">
    <source>
        <dbReference type="HAMAP-Rule" id="MF_02215"/>
    </source>
</evidence>
<evidence type="ECO:0000259" key="3">
    <source>
        <dbReference type="Pfam" id="PF02036"/>
    </source>
</evidence>
<dbReference type="PANTHER" id="PTHR38693:SF1">
    <property type="entry name" value="UBIQUINONE BIOSYNTHESIS ACCESSORY FACTOR UBIJ"/>
    <property type="match status" value="1"/>
</dbReference>
<dbReference type="InterPro" id="IPR036527">
    <property type="entry name" value="SCP2_sterol-bd_dom_sf"/>
</dbReference>
<dbReference type="OrthoDB" id="9796077at2"/>
<reference evidence="4 5" key="1">
    <citation type="submission" date="2016-10" db="EMBL/GenBank/DDBJ databases">
        <authorList>
            <person name="de Groot N.N."/>
        </authorList>
    </citation>
    <scope>NUCLEOTIDE SEQUENCE [LARGE SCALE GENOMIC DNA]</scope>
    <source>
        <strain evidence="4 5">DSM 19219</strain>
    </source>
</reference>
<dbReference type="InterPro" id="IPR038989">
    <property type="entry name" value="UbiJ"/>
</dbReference>
<evidence type="ECO:0000256" key="2">
    <source>
        <dbReference type="SAM" id="Coils"/>
    </source>
</evidence>
<keyword evidence="4" id="KW-0830">Ubiquinone</keyword>
<comment type="subcellular location">
    <subcellularLocation>
        <location evidence="1">Cytoplasm</location>
    </subcellularLocation>
</comment>
<keyword evidence="1" id="KW-0963">Cytoplasm</keyword>
<comment type="pathway">
    <text evidence="1">Cofactor biosynthesis; ubiquinone biosynthesis.</text>
</comment>
<dbReference type="Pfam" id="PF02036">
    <property type="entry name" value="SCP2"/>
    <property type="match status" value="1"/>
</dbReference>
<dbReference type="GO" id="GO:0005737">
    <property type="term" value="C:cytoplasm"/>
    <property type="evidence" value="ECO:0007669"/>
    <property type="project" value="UniProtKB-SubCell"/>
</dbReference>
<keyword evidence="2" id="KW-0175">Coiled coil</keyword>
<comment type="function">
    <text evidence="1">Required for ubiquinone (coenzyme Q) biosynthesis. Binds hydrophobic ubiquinone biosynthetic intermediates via its SCP2 domain and is essential for the stability of the Ubi complex. May constitute a docking platform where Ubi enzymes assemble and access their SCP2-bound polyprenyl substrates.</text>
</comment>
<dbReference type="HAMAP" id="MF_02215">
    <property type="entry name" value="UbiJ"/>
    <property type="match status" value="1"/>
</dbReference>
<dbReference type="AlphaFoldDB" id="A0A1H2VFS2"/>
<feature type="coiled-coil region" evidence="2">
    <location>
        <begin position="179"/>
        <end position="206"/>
    </location>
</feature>
<sequence length="207" mass="23919">MWISALERCLNVVLARDPAASTRLSRLAGTRLRLRVTRPRYDLTLSFSADGVALMHGLPANDRSGDIDVELDERTMRELLTGHSIEQLMFNGHMRVRGSVMRLEAIRDLFLDMDLDWEGALATWLGDTPAHGLAESLRYVMRFEHRIRRELSADLRDYVFEEARLLPGRAQAEVVRDHLTELDTTLDRLDARIARLQRRMDQRRRVA</sequence>
<protein>
    <recommendedName>
        <fullName evidence="1">Ubiquinone biosynthesis accessory factor UbiJ</fullName>
    </recommendedName>
</protein>
<dbReference type="PANTHER" id="PTHR38693">
    <property type="entry name" value="UBIQUINONE BIOSYNTHESIS PROTEIN UBIJ"/>
    <property type="match status" value="1"/>
</dbReference>